<sequence>MDSRVPDPHEQRVFAQAYCAARPGSTCTPRTVGSLVFYDRLVSTLVVYGSFAKANAREALVTQCAAESDRCEGVTLFRRLGNRWNVVHRTPGITPRECLKLRGVDGRDVLACRGNTIFLPGPGLSLDFVAVGGKRTYRKPLLPTRNLNCQKTQDAVNFAWLGDWSRRDVDGDGRADLTVQLRQYRLTFADEEGCLARDARSVQEKTTSLTWFMRGDTLVPDGSARRAVHELKEVSGLNSTLAA</sequence>
<gene>
    <name evidence="1" type="ORF">DAETH_07320</name>
</gene>
<protein>
    <submittedName>
        <fullName evidence="1">Uncharacterized protein</fullName>
    </submittedName>
</protein>
<name>A0ABN6RFF5_9DEIO</name>
<evidence type="ECO:0000313" key="2">
    <source>
        <dbReference type="Proteomes" id="UP001064971"/>
    </source>
</evidence>
<dbReference type="Proteomes" id="UP001064971">
    <property type="component" value="Chromosome"/>
</dbReference>
<accession>A0ABN6RFF5</accession>
<evidence type="ECO:0000313" key="1">
    <source>
        <dbReference type="EMBL" id="BDP40763.1"/>
    </source>
</evidence>
<proteinExistence type="predicted"/>
<dbReference type="EMBL" id="AP026560">
    <property type="protein sequence ID" value="BDP40763.1"/>
    <property type="molecule type" value="Genomic_DNA"/>
</dbReference>
<keyword evidence="2" id="KW-1185">Reference proteome</keyword>
<reference evidence="1" key="1">
    <citation type="submission" date="2022-07" db="EMBL/GenBank/DDBJ databases">
        <title>Complete Genome Sequence of the Radioresistant Bacterium Deinococcus aetherius ST0316, Isolated from the Air Dust collected in Lower Stratosphere above Japan.</title>
        <authorList>
            <person name="Satoh K."/>
            <person name="Hagiwara K."/>
            <person name="Katsumata K."/>
            <person name="Kubo A."/>
            <person name="Yokobori S."/>
            <person name="Yamagishi A."/>
            <person name="Oono Y."/>
            <person name="Narumi I."/>
        </authorList>
    </citation>
    <scope>NUCLEOTIDE SEQUENCE</scope>
    <source>
        <strain evidence="1">ST0316</strain>
    </source>
</reference>
<organism evidence="1 2">
    <name type="scientific">Deinococcus aetherius</name>
    <dbReference type="NCBI Taxonomy" id="200252"/>
    <lineage>
        <taxon>Bacteria</taxon>
        <taxon>Thermotogati</taxon>
        <taxon>Deinococcota</taxon>
        <taxon>Deinococci</taxon>
        <taxon>Deinococcales</taxon>
        <taxon>Deinococcaceae</taxon>
        <taxon>Deinococcus</taxon>
    </lineage>
</organism>